<name>A0A5H2XSF9_PRUDU</name>
<dbReference type="AlphaFoldDB" id="A0A5H2XSF9"/>
<protein>
    <submittedName>
        <fullName evidence="2">Uncharacterized protein</fullName>
    </submittedName>
</protein>
<evidence type="ECO:0000256" key="1">
    <source>
        <dbReference type="SAM" id="Phobius"/>
    </source>
</evidence>
<organism evidence="2">
    <name type="scientific">Prunus dulcis</name>
    <name type="common">Almond</name>
    <name type="synonym">Amygdalus dulcis</name>
    <dbReference type="NCBI Taxonomy" id="3755"/>
    <lineage>
        <taxon>Eukaryota</taxon>
        <taxon>Viridiplantae</taxon>
        <taxon>Streptophyta</taxon>
        <taxon>Embryophyta</taxon>
        <taxon>Tracheophyta</taxon>
        <taxon>Spermatophyta</taxon>
        <taxon>Magnoliopsida</taxon>
        <taxon>eudicotyledons</taxon>
        <taxon>Gunneridae</taxon>
        <taxon>Pentapetalae</taxon>
        <taxon>rosids</taxon>
        <taxon>fabids</taxon>
        <taxon>Rosales</taxon>
        <taxon>Rosaceae</taxon>
        <taxon>Amygdaloideae</taxon>
        <taxon>Amygdaleae</taxon>
        <taxon>Prunus</taxon>
    </lineage>
</organism>
<evidence type="ECO:0000313" key="2">
    <source>
        <dbReference type="EMBL" id="BBN67271.1"/>
    </source>
</evidence>
<keyword evidence="1" id="KW-0812">Transmembrane</keyword>
<keyword evidence="1" id="KW-0472">Membrane</keyword>
<feature type="non-terminal residue" evidence="2">
    <location>
        <position position="138"/>
    </location>
</feature>
<reference evidence="2" key="1">
    <citation type="journal article" date="2019" name="Science">
        <title>Mutation of a bHLH transcription factor allowed almond domestication.</title>
        <authorList>
            <person name="Sanchez-Perez R."/>
            <person name="Pavan S."/>
            <person name="Mazzeo R."/>
            <person name="Moldovan C."/>
            <person name="Aiese Cigliano R."/>
            <person name="Del Cueto J."/>
            <person name="Ricciardi F."/>
            <person name="Lotti C."/>
            <person name="Ricciardi L."/>
            <person name="Dicenta F."/>
            <person name="Lopez-Marques R.L."/>
            <person name="Lindberg Moller B."/>
        </authorList>
    </citation>
    <scope>NUCLEOTIDE SEQUENCE</scope>
</reference>
<accession>A0A5H2XSF9</accession>
<proteinExistence type="predicted"/>
<dbReference type="EMBL" id="AP020365">
    <property type="protein sequence ID" value="BBN67271.1"/>
    <property type="molecule type" value="Genomic_DNA"/>
</dbReference>
<sequence>MKLHCNQWYHDMKSPNLHDFYIFYMGKGLTLLGLLNFKLVFQLAAHPPFPASDKGWGKELGQSTFNYMNEVYVGFDEDIIYNIKDYENLNIVIVVQKLVNHYPNRVTYTFLDPPYKKGQMVHGCTWCTIEGARIEYAK</sequence>
<feature type="transmembrane region" description="Helical" evidence="1">
    <location>
        <begin position="20"/>
        <end position="41"/>
    </location>
</feature>
<gene>
    <name evidence="2" type="ORF">Prudu_28S000100</name>
</gene>
<keyword evidence="1" id="KW-1133">Transmembrane helix</keyword>